<reference evidence="1" key="1">
    <citation type="submission" date="2018-05" db="EMBL/GenBank/DDBJ databases">
        <authorList>
            <person name="Lanie J.A."/>
            <person name="Ng W.-L."/>
            <person name="Kazmierczak K.M."/>
            <person name="Andrzejewski T.M."/>
            <person name="Davidsen T.M."/>
            <person name="Wayne K.J."/>
            <person name="Tettelin H."/>
            <person name="Glass J.I."/>
            <person name="Rusch D."/>
            <person name="Podicherti R."/>
            <person name="Tsui H.-C.T."/>
            <person name="Winkler M.E."/>
        </authorList>
    </citation>
    <scope>NUCLEOTIDE SEQUENCE</scope>
</reference>
<gene>
    <name evidence="1" type="ORF">METZ01_LOCUS299750</name>
</gene>
<evidence type="ECO:0000313" key="1">
    <source>
        <dbReference type="EMBL" id="SVC46896.1"/>
    </source>
</evidence>
<organism evidence="1">
    <name type="scientific">marine metagenome</name>
    <dbReference type="NCBI Taxonomy" id="408172"/>
    <lineage>
        <taxon>unclassified sequences</taxon>
        <taxon>metagenomes</taxon>
        <taxon>ecological metagenomes</taxon>
    </lineage>
</organism>
<protein>
    <submittedName>
        <fullName evidence="1">Uncharacterized protein</fullName>
    </submittedName>
</protein>
<dbReference type="EMBL" id="UINC01092910">
    <property type="protein sequence ID" value="SVC46896.1"/>
    <property type="molecule type" value="Genomic_DNA"/>
</dbReference>
<proteinExistence type="predicted"/>
<name>A0A382MDL6_9ZZZZ</name>
<accession>A0A382MDL6</accession>
<feature type="non-terminal residue" evidence="1">
    <location>
        <position position="1"/>
    </location>
</feature>
<sequence length="41" mass="4781">VNDTLLLNVVLEYGKDVQYLRQFPFFYSSCSHESWIVGTVL</sequence>
<feature type="non-terminal residue" evidence="1">
    <location>
        <position position="41"/>
    </location>
</feature>
<dbReference type="AlphaFoldDB" id="A0A382MDL6"/>